<dbReference type="EMBL" id="LCZI01001332">
    <property type="protein sequence ID" value="KKZ61189.1"/>
    <property type="molecule type" value="Genomic_DNA"/>
</dbReference>
<protein>
    <submittedName>
        <fullName evidence="1">Uncharacterized protein</fullName>
    </submittedName>
</protein>
<proteinExistence type="predicted"/>
<accession>A0A0G2IZ70</accession>
<dbReference type="AlphaFoldDB" id="A0A0G2IZ70"/>
<reference evidence="2" key="1">
    <citation type="journal article" date="2015" name="PLoS Genet.">
        <title>The dynamic genome and transcriptome of the human fungal pathogen Blastomyces and close relative Emmonsia.</title>
        <authorList>
            <person name="Munoz J.F."/>
            <person name="Gauthier G.M."/>
            <person name="Desjardins C.A."/>
            <person name="Gallo J.E."/>
            <person name="Holder J."/>
            <person name="Sullivan T.D."/>
            <person name="Marty A.J."/>
            <person name="Carmen J.C."/>
            <person name="Chen Z."/>
            <person name="Ding L."/>
            <person name="Gujja S."/>
            <person name="Magrini V."/>
            <person name="Misas E."/>
            <person name="Mitreva M."/>
            <person name="Priest M."/>
            <person name="Saif S."/>
            <person name="Whiston E.A."/>
            <person name="Young S."/>
            <person name="Zeng Q."/>
            <person name="Goldman W.E."/>
            <person name="Mardis E.R."/>
            <person name="Taylor J.W."/>
            <person name="McEwen J.G."/>
            <person name="Clay O.K."/>
            <person name="Klein B.S."/>
            <person name="Cuomo C.A."/>
        </authorList>
    </citation>
    <scope>NUCLEOTIDE SEQUENCE [LARGE SCALE GENOMIC DNA]</scope>
    <source>
        <strain evidence="2">UAMH 3008</strain>
    </source>
</reference>
<gene>
    <name evidence="1" type="ORF">EMCG_04193</name>
</gene>
<sequence>MTEKLLSCDNIKLTIRSTLLRVMKHCDDCVRQNKIDKKKNEKSVESDDDADAKRNNVNINDNNIYNFYINYNDII</sequence>
<evidence type="ECO:0000313" key="1">
    <source>
        <dbReference type="EMBL" id="KKZ61189.1"/>
    </source>
</evidence>
<dbReference type="Proteomes" id="UP000034164">
    <property type="component" value="Unassembled WGS sequence"/>
</dbReference>
<dbReference type="VEuPathDB" id="FungiDB:EMCG_04193"/>
<organism evidence="1 2">
    <name type="scientific">[Emmonsia] crescens</name>
    <dbReference type="NCBI Taxonomy" id="73230"/>
    <lineage>
        <taxon>Eukaryota</taxon>
        <taxon>Fungi</taxon>
        <taxon>Dikarya</taxon>
        <taxon>Ascomycota</taxon>
        <taxon>Pezizomycotina</taxon>
        <taxon>Eurotiomycetes</taxon>
        <taxon>Eurotiomycetidae</taxon>
        <taxon>Onygenales</taxon>
        <taxon>Ajellomycetaceae</taxon>
        <taxon>Emergomyces</taxon>
    </lineage>
</organism>
<comment type="caution">
    <text evidence="1">The sequence shown here is derived from an EMBL/GenBank/DDBJ whole genome shotgun (WGS) entry which is preliminary data.</text>
</comment>
<name>A0A0G2IZ70_9EURO</name>
<evidence type="ECO:0000313" key="2">
    <source>
        <dbReference type="Proteomes" id="UP000034164"/>
    </source>
</evidence>